<dbReference type="EC" id="2.5.1.6" evidence="1"/>
<dbReference type="STRING" id="644295.Metev_1021"/>
<dbReference type="GeneID" id="9346651"/>
<dbReference type="EMBL" id="CP002069">
    <property type="protein sequence ID" value="ADI73910.1"/>
    <property type="molecule type" value="Genomic_DNA"/>
</dbReference>
<protein>
    <submittedName>
        <fullName evidence="1">Methionine adenosyltransferase</fullName>
        <ecNumber evidence="1">2.5.1.6</ecNumber>
    </submittedName>
</protein>
<dbReference type="PANTHER" id="PTHR36697">
    <property type="entry name" value="S-ADENOSYLMETHIONINE SYNTHASE"/>
    <property type="match status" value="1"/>
</dbReference>
<keyword evidence="1" id="KW-0808">Transferase</keyword>
<dbReference type="AlphaFoldDB" id="D7E7G1"/>
<sequence>MSNIVIENLNTQPLQEQKLEIVERKGLGHPDYICDSLMDRVSVNLCSEYLKKLGYILHHNTDKGMLVSGKVEGELGGGEIVDPMLLVFGDRATFEADGIEFDIENIVTSTAKEWFSENLRFVDPSQIQYQIELKSGSSELTDIFRRKKKNEVLGANDTSAAVGFAPSTFTEWIVHETEKHLNSSTFKKEYPESGEDVKVMGVRNNNDIHLTVAMPLIDSYIKSEDEYFKRKNEIINEIDEFVSKYAETENNLPSTSISFNTLDEPGKGLNGIYTTVTGTSAEDADCGQVGRGNRVNGIIPLNRPSSAEAAAGKNPVSHVGKIYNALSHRIAYRIYNEIPDVSEAYVWLLSDIGKPIDAPRMATTQISMEAGTLDSVKTEVHEVINSELENIQQFCMELAKGKIPLY</sequence>
<name>D7E7G1_METEZ</name>
<dbReference type="NCBIfam" id="NF003363">
    <property type="entry name" value="PRK04439.1-2"/>
    <property type="match status" value="1"/>
</dbReference>
<reference evidence="1 2" key="1">
    <citation type="submission" date="2010-06" db="EMBL/GenBank/DDBJ databases">
        <title>Complete sequence chromosome of Methanohalobium evestigatum Z-7303.</title>
        <authorList>
            <consortium name="US DOE Joint Genome Institute"/>
            <person name="Lucas S."/>
            <person name="Copeland A."/>
            <person name="Lapidus A."/>
            <person name="Cheng J.-F."/>
            <person name="Bruce D."/>
            <person name="Goodwin L."/>
            <person name="Pitluck S."/>
            <person name="Saunders E."/>
            <person name="Detter J.C."/>
            <person name="Han C."/>
            <person name="Tapia R."/>
            <person name="Land M."/>
            <person name="Hauser L."/>
            <person name="Kyrpides N."/>
            <person name="Mikhailova N."/>
            <person name="Sieprawska-Lupa M."/>
            <person name="Whitman W.B."/>
            <person name="Anderson I."/>
            <person name="Woyke T."/>
        </authorList>
    </citation>
    <scope>NUCLEOTIDE SEQUENCE [LARGE SCALE GENOMIC DNA]</scope>
    <source>
        <strain evidence="2">ATCC BAA-1072 / DSM 3721 / NBRC 107634 / OCM 161 / Z-7303</strain>
    </source>
</reference>
<dbReference type="OrthoDB" id="204488at2157"/>
<dbReference type="Proteomes" id="UP000000391">
    <property type="component" value="Chromosome"/>
</dbReference>
<evidence type="ECO:0000313" key="1">
    <source>
        <dbReference type="EMBL" id="ADI73910.1"/>
    </source>
</evidence>
<accession>D7E7G1</accession>
<gene>
    <name evidence="1" type="ordered locus">Metev_1021</name>
</gene>
<dbReference type="RefSeq" id="WP_013194477.1">
    <property type="nucleotide sequence ID" value="NC_014253.1"/>
</dbReference>
<dbReference type="HOGENOM" id="CLU_057642_0_0_2"/>
<dbReference type="InterPro" id="IPR042544">
    <property type="entry name" value="AdoMet_synthase_3"/>
</dbReference>
<dbReference type="Gene3D" id="3.30.300.280">
    <property type="entry name" value="S-adenosylmethionine synthetase, C-terminal domain"/>
    <property type="match status" value="1"/>
</dbReference>
<dbReference type="KEGG" id="mev:Metev_1021"/>
<dbReference type="GO" id="GO:0004478">
    <property type="term" value="F:methionine adenosyltransferase activity"/>
    <property type="evidence" value="ECO:0007669"/>
    <property type="project" value="UniProtKB-EC"/>
</dbReference>
<organism evidence="1 2">
    <name type="scientific">Methanohalobium evestigatum (strain ATCC BAA-1072 / DSM 3721 / NBRC 107634 / OCM 161 / Z-7303)</name>
    <dbReference type="NCBI Taxonomy" id="644295"/>
    <lineage>
        <taxon>Archaea</taxon>
        <taxon>Methanobacteriati</taxon>
        <taxon>Methanobacteriota</taxon>
        <taxon>Stenosarchaea group</taxon>
        <taxon>Methanomicrobia</taxon>
        <taxon>Methanosarcinales</taxon>
        <taxon>Methanosarcinaceae</taxon>
        <taxon>Methanohalobium</taxon>
    </lineage>
</organism>
<dbReference type="Pfam" id="PF01941">
    <property type="entry name" value="AdoMet_Synthase"/>
    <property type="match status" value="1"/>
</dbReference>
<dbReference type="Gene3D" id="3.30.300.340">
    <property type="entry name" value="S-adenosylmethionine synthetase, N-terminal domain"/>
    <property type="match status" value="1"/>
</dbReference>
<dbReference type="InterPro" id="IPR042543">
    <property type="entry name" value="AdoMet_synthase_2"/>
</dbReference>
<dbReference type="InterPro" id="IPR027790">
    <property type="entry name" value="AdoMet_synthase_2_family"/>
</dbReference>
<proteinExistence type="predicted"/>
<dbReference type="Gene3D" id="3.30.300.10">
    <property type="match status" value="1"/>
</dbReference>
<evidence type="ECO:0000313" key="2">
    <source>
        <dbReference type="Proteomes" id="UP000000391"/>
    </source>
</evidence>
<keyword evidence="2" id="KW-1185">Reference proteome</keyword>
<dbReference type="PANTHER" id="PTHR36697:SF1">
    <property type="entry name" value="S-ADENOSYLMETHIONINE SYNTHASE"/>
    <property type="match status" value="1"/>
</dbReference>